<evidence type="ECO:0000256" key="1">
    <source>
        <dbReference type="SAM" id="Phobius"/>
    </source>
</evidence>
<sequence length="67" mass="7531">MFFIFALGIMIPFIIIGTFIGIIKKRFLVKLIKVGAKIQKIFAIIMFYIGIEILLSAYGIIGLIPLI</sequence>
<dbReference type="AlphaFoldDB" id="A0A0F8WMA4"/>
<keyword evidence="1" id="KW-1133">Transmembrane helix</keyword>
<protein>
    <recommendedName>
        <fullName evidence="3">Cytochrome C biogenesis protein transmembrane domain-containing protein</fullName>
    </recommendedName>
</protein>
<proteinExistence type="predicted"/>
<evidence type="ECO:0008006" key="3">
    <source>
        <dbReference type="Google" id="ProtNLM"/>
    </source>
</evidence>
<keyword evidence="1" id="KW-0472">Membrane</keyword>
<dbReference type="EMBL" id="LAZR01064277">
    <property type="protein sequence ID" value="KKK57833.1"/>
    <property type="molecule type" value="Genomic_DNA"/>
</dbReference>
<evidence type="ECO:0000313" key="2">
    <source>
        <dbReference type="EMBL" id="KKK57833.1"/>
    </source>
</evidence>
<keyword evidence="1" id="KW-0812">Transmembrane</keyword>
<gene>
    <name evidence="2" type="ORF">LCGC14_3050510</name>
</gene>
<organism evidence="2">
    <name type="scientific">marine sediment metagenome</name>
    <dbReference type="NCBI Taxonomy" id="412755"/>
    <lineage>
        <taxon>unclassified sequences</taxon>
        <taxon>metagenomes</taxon>
        <taxon>ecological metagenomes</taxon>
    </lineage>
</organism>
<comment type="caution">
    <text evidence="2">The sequence shown here is derived from an EMBL/GenBank/DDBJ whole genome shotgun (WGS) entry which is preliminary data.</text>
</comment>
<accession>A0A0F8WMA4</accession>
<reference evidence="2" key="1">
    <citation type="journal article" date="2015" name="Nature">
        <title>Complex archaea that bridge the gap between prokaryotes and eukaryotes.</title>
        <authorList>
            <person name="Spang A."/>
            <person name="Saw J.H."/>
            <person name="Jorgensen S.L."/>
            <person name="Zaremba-Niedzwiedzka K."/>
            <person name="Martijn J."/>
            <person name="Lind A.E."/>
            <person name="van Eijk R."/>
            <person name="Schleper C."/>
            <person name="Guy L."/>
            <person name="Ettema T.J."/>
        </authorList>
    </citation>
    <scope>NUCLEOTIDE SEQUENCE</scope>
</reference>
<name>A0A0F8WMA4_9ZZZZ</name>
<feature type="transmembrane region" description="Helical" evidence="1">
    <location>
        <begin position="44"/>
        <end position="66"/>
    </location>
</feature>
<feature type="transmembrane region" description="Helical" evidence="1">
    <location>
        <begin position="6"/>
        <end position="23"/>
    </location>
</feature>